<keyword evidence="1" id="KW-0687">Ribonucleoprotein</keyword>
<dbReference type="EMBL" id="JAENHL010000006">
    <property type="protein sequence ID" value="MBK1866012.1"/>
    <property type="molecule type" value="Genomic_DNA"/>
</dbReference>
<name>A0ACC5R095_9HYPH</name>
<keyword evidence="1" id="KW-0689">Ribosomal protein</keyword>
<sequence>MDVILLERIGKLGSMGEVVKVKDGFARNYLFPQHKALRATEANRAKFERDRATHEARNEERRKAAMGDSGKLEGKSFVLLRQAGESGQLYGSVSTRDIAEIASTAGVPVSRNHVLLDAPIKTIGLYTVQIALHPELSVPVTLNVARSQDEADAQSRGEVLTGPVSERAEALAAAEELFEQETAAEEEATEEETKN</sequence>
<accession>A0ACC5R095</accession>
<evidence type="ECO:0000313" key="2">
    <source>
        <dbReference type="Proteomes" id="UP000616151"/>
    </source>
</evidence>
<evidence type="ECO:0000313" key="1">
    <source>
        <dbReference type="EMBL" id="MBK1866012.1"/>
    </source>
</evidence>
<gene>
    <name evidence="1" type="primary">rplI</name>
    <name evidence="1" type="ORF">JHL16_06575</name>
</gene>
<proteinExistence type="predicted"/>
<organism evidence="1 2">
    <name type="scientific">Taklimakanibacter albus</name>
    <dbReference type="NCBI Taxonomy" id="2800327"/>
    <lineage>
        <taxon>Bacteria</taxon>
        <taxon>Pseudomonadati</taxon>
        <taxon>Pseudomonadota</taxon>
        <taxon>Alphaproteobacteria</taxon>
        <taxon>Hyphomicrobiales</taxon>
        <taxon>Aestuariivirgaceae</taxon>
        <taxon>Taklimakanibacter</taxon>
    </lineage>
</organism>
<keyword evidence="2" id="KW-1185">Reference proteome</keyword>
<protein>
    <submittedName>
        <fullName evidence="1">50S ribosomal protein L9</fullName>
    </submittedName>
</protein>
<comment type="caution">
    <text evidence="1">The sequence shown here is derived from an EMBL/GenBank/DDBJ whole genome shotgun (WGS) entry which is preliminary data.</text>
</comment>
<reference evidence="1" key="1">
    <citation type="submission" date="2021-01" db="EMBL/GenBank/DDBJ databases">
        <authorList>
            <person name="Sun Q."/>
        </authorList>
    </citation>
    <scope>NUCLEOTIDE SEQUENCE</scope>
    <source>
        <strain evidence="1">YIM B02566</strain>
    </source>
</reference>
<dbReference type="Proteomes" id="UP000616151">
    <property type="component" value="Unassembled WGS sequence"/>
</dbReference>